<comment type="caution">
    <text evidence="1">The sequence shown here is derived from an EMBL/GenBank/DDBJ whole genome shotgun (WGS) entry which is preliminary data.</text>
</comment>
<sequence length="108" mass="11202">MQNIGENPNRVIKSFGKHMLAISLLGGTGELLANILVNTGTGAILGHINAGCAVNLACNEMVINTVKILPILLPALYGLGNRVKNVVVAACSRNPNGGTNQSIKGQIE</sequence>
<reference evidence="1 2" key="1">
    <citation type="journal article" date="2015" name="Nature">
        <title>rRNA introns, odd ribosomes, and small enigmatic genomes across a large radiation of phyla.</title>
        <authorList>
            <person name="Brown C.T."/>
            <person name="Hug L.A."/>
            <person name="Thomas B.C."/>
            <person name="Sharon I."/>
            <person name="Castelle C.J."/>
            <person name="Singh A."/>
            <person name="Wilkins M.J."/>
            <person name="Williams K.H."/>
            <person name="Banfield J.F."/>
        </authorList>
    </citation>
    <scope>NUCLEOTIDE SEQUENCE [LARGE SCALE GENOMIC DNA]</scope>
</reference>
<proteinExistence type="predicted"/>
<gene>
    <name evidence="1" type="ORF">UR54_C0005G0018</name>
</gene>
<evidence type="ECO:0000313" key="1">
    <source>
        <dbReference type="EMBL" id="KKP61086.1"/>
    </source>
</evidence>
<evidence type="ECO:0000313" key="2">
    <source>
        <dbReference type="Proteomes" id="UP000034688"/>
    </source>
</evidence>
<protein>
    <submittedName>
        <fullName evidence="1">Uncharacterized protein</fullName>
    </submittedName>
</protein>
<name>A0A0G0BBS3_9BACT</name>
<dbReference type="EMBL" id="LBPP01000005">
    <property type="protein sequence ID" value="KKP61086.1"/>
    <property type="molecule type" value="Genomic_DNA"/>
</dbReference>
<organism evidence="1 2">
    <name type="scientific">Candidatus Roizmanbacteria bacterium GW2011_GWA2_34_18</name>
    <dbReference type="NCBI Taxonomy" id="1618477"/>
    <lineage>
        <taxon>Bacteria</taxon>
        <taxon>Candidatus Roizmaniibacteriota</taxon>
    </lineage>
</organism>
<accession>A0A0G0BBS3</accession>
<dbReference type="AlphaFoldDB" id="A0A0G0BBS3"/>
<dbReference type="Proteomes" id="UP000034688">
    <property type="component" value="Unassembled WGS sequence"/>
</dbReference>